<evidence type="ECO:0000256" key="4">
    <source>
        <dbReference type="ARBA" id="ARBA00070761"/>
    </source>
</evidence>
<name>A0A1I8EJE8_WUCBA</name>
<dbReference type="InterPro" id="IPR036638">
    <property type="entry name" value="HLH_DNA-bd_sf"/>
</dbReference>
<keyword evidence="3" id="KW-0539">Nucleus</keyword>
<dbReference type="PANTHER" id="PTHR11534">
    <property type="entry name" value="MYOGENIC FACTOR"/>
    <property type="match status" value="1"/>
</dbReference>
<dbReference type="PANTHER" id="PTHR11534:SF9">
    <property type="entry name" value="MYOGENIC-DETERMINATION PROTEIN"/>
    <property type="match status" value="1"/>
</dbReference>
<protein>
    <recommendedName>
        <fullName evidence="4">Myoblast determination protein 1 homolog</fullName>
    </recommendedName>
</protein>
<dbReference type="GO" id="GO:0046983">
    <property type="term" value="F:protein dimerization activity"/>
    <property type="evidence" value="ECO:0007669"/>
    <property type="project" value="InterPro"/>
</dbReference>
<sequence>MIMNPEGCQYDPLYGYTQPQARITAAPDITTLTPFAPQATPLGEYSSAHALSTYDPYRYPSYYPSYGPTTGSTSFYTTDLTSFSTNRGNADFSKSVRSDPGITKDIKQEQDAKEHALSNQYFSLSFCENVSQHTDEIFMHKDDITKRLEVLAVELISAAGGSTSDIPESHAELIQTNADVANTSTVVQQHAEPTQVPRRLDRRKAATMRERRRLRKVNEAFEVVKQRTCPNPNQRLPKVEILRSAIEYITKLENMLQSQGKMTKIMAANQGIHLPDNDSQDYVSVHNASSNGSAAAYYDNKMGTFTEENEDFGSVTTGESSHEARKTSGKKSSLERLSRIVDSIAADEDEGGLEGSGSEPSVT</sequence>
<dbReference type="InterPro" id="IPR011598">
    <property type="entry name" value="bHLH_dom"/>
</dbReference>
<feature type="domain" description="BHLH" evidence="6">
    <location>
        <begin position="201"/>
        <end position="252"/>
    </location>
</feature>
<evidence type="ECO:0000259" key="6">
    <source>
        <dbReference type="PROSITE" id="PS50888"/>
    </source>
</evidence>
<organism evidence="7">
    <name type="scientific">Wuchereria bancrofti</name>
    <dbReference type="NCBI Taxonomy" id="6293"/>
    <lineage>
        <taxon>Eukaryota</taxon>
        <taxon>Metazoa</taxon>
        <taxon>Ecdysozoa</taxon>
        <taxon>Nematoda</taxon>
        <taxon>Chromadorea</taxon>
        <taxon>Rhabditida</taxon>
        <taxon>Spirurina</taxon>
        <taxon>Spiruromorpha</taxon>
        <taxon>Filarioidea</taxon>
        <taxon>Onchocercidae</taxon>
        <taxon>Wuchereria</taxon>
    </lineage>
</organism>
<keyword evidence="2" id="KW-0238">DNA-binding</keyword>
<dbReference type="GO" id="GO:0045663">
    <property type="term" value="P:positive regulation of myoblast differentiation"/>
    <property type="evidence" value="ECO:0007669"/>
    <property type="project" value="TreeGrafter"/>
</dbReference>
<dbReference type="CDD" id="cd19699">
    <property type="entry name" value="bHLH_TS_dMYOD_like"/>
    <property type="match status" value="1"/>
</dbReference>
<reference evidence="7" key="1">
    <citation type="submission" date="2016-11" db="UniProtKB">
        <authorList>
            <consortium name="WormBaseParasite"/>
        </authorList>
    </citation>
    <scope>IDENTIFICATION</scope>
    <source>
        <strain evidence="7">pt0022</strain>
    </source>
</reference>
<dbReference type="SMART" id="SM00353">
    <property type="entry name" value="HLH"/>
    <property type="match status" value="1"/>
</dbReference>
<dbReference type="GO" id="GO:0000978">
    <property type="term" value="F:RNA polymerase II cis-regulatory region sequence-specific DNA binding"/>
    <property type="evidence" value="ECO:0007669"/>
    <property type="project" value="TreeGrafter"/>
</dbReference>
<proteinExistence type="predicted"/>
<dbReference type="Gene3D" id="4.10.280.10">
    <property type="entry name" value="Helix-loop-helix DNA-binding domain"/>
    <property type="match status" value="1"/>
</dbReference>
<dbReference type="GO" id="GO:0007517">
    <property type="term" value="P:muscle organ development"/>
    <property type="evidence" value="ECO:0007669"/>
    <property type="project" value="InterPro"/>
</dbReference>
<comment type="subcellular location">
    <subcellularLocation>
        <location evidence="1">Nucleus</location>
    </subcellularLocation>
</comment>
<dbReference type="Pfam" id="PF00010">
    <property type="entry name" value="HLH"/>
    <property type="match status" value="1"/>
</dbReference>
<dbReference type="PROSITE" id="PS50888">
    <property type="entry name" value="BHLH"/>
    <property type="match status" value="1"/>
</dbReference>
<dbReference type="GO" id="GO:0005634">
    <property type="term" value="C:nucleus"/>
    <property type="evidence" value="ECO:0007669"/>
    <property type="project" value="UniProtKB-SubCell"/>
</dbReference>
<evidence type="ECO:0000256" key="5">
    <source>
        <dbReference type="SAM" id="MobiDB-lite"/>
    </source>
</evidence>
<dbReference type="STRING" id="6293.A0A1I8EJE8"/>
<evidence type="ECO:0000256" key="3">
    <source>
        <dbReference type="ARBA" id="ARBA00023242"/>
    </source>
</evidence>
<dbReference type="AlphaFoldDB" id="A0A1I8EJE8"/>
<feature type="region of interest" description="Disordered" evidence="5">
    <location>
        <begin position="310"/>
        <end position="363"/>
    </location>
</feature>
<evidence type="ECO:0000313" key="7">
    <source>
        <dbReference type="WBParaSite" id="maker-PairedContig_2546-snap-gene-1.17-mRNA-1"/>
    </source>
</evidence>
<dbReference type="InterPro" id="IPR039704">
    <property type="entry name" value="Myogenic_factor"/>
</dbReference>
<dbReference type="SUPFAM" id="SSF47459">
    <property type="entry name" value="HLH, helix-loop-helix DNA-binding domain"/>
    <property type="match status" value="1"/>
</dbReference>
<dbReference type="FunFam" id="4.10.280.10:FF:000005">
    <property type="entry name" value="Myogenic factor"/>
    <property type="match status" value="1"/>
</dbReference>
<accession>A0A1I8EJE8</accession>
<dbReference type="GO" id="GO:0000981">
    <property type="term" value="F:DNA-binding transcription factor activity, RNA polymerase II-specific"/>
    <property type="evidence" value="ECO:0007669"/>
    <property type="project" value="TreeGrafter"/>
</dbReference>
<evidence type="ECO:0000256" key="1">
    <source>
        <dbReference type="ARBA" id="ARBA00004123"/>
    </source>
</evidence>
<dbReference type="WBParaSite" id="maker-PairedContig_2546-snap-gene-1.17-mRNA-1">
    <property type="protein sequence ID" value="maker-PairedContig_2546-snap-gene-1.17-mRNA-1"/>
    <property type="gene ID" value="maker-PairedContig_2546-snap-gene-1.17"/>
</dbReference>
<feature type="compositionally biased region" description="Basic and acidic residues" evidence="5">
    <location>
        <begin position="320"/>
        <end position="339"/>
    </location>
</feature>
<evidence type="ECO:0000256" key="2">
    <source>
        <dbReference type="ARBA" id="ARBA00023125"/>
    </source>
</evidence>